<evidence type="ECO:0000256" key="2">
    <source>
        <dbReference type="SAM" id="Phobius"/>
    </source>
</evidence>
<feature type="transmembrane region" description="Helical" evidence="2">
    <location>
        <begin position="18"/>
        <end position="37"/>
    </location>
</feature>
<dbReference type="Proteomes" id="UP000604046">
    <property type="component" value="Unassembled WGS sequence"/>
</dbReference>
<evidence type="ECO:0000313" key="3">
    <source>
        <dbReference type="EMBL" id="CAE7255449.1"/>
    </source>
</evidence>
<proteinExistence type="predicted"/>
<accession>A0A812MBL7</accession>
<feature type="region of interest" description="Disordered" evidence="1">
    <location>
        <begin position="278"/>
        <end position="299"/>
    </location>
</feature>
<protein>
    <submittedName>
        <fullName evidence="3">Uncharacterized protein</fullName>
    </submittedName>
</protein>
<gene>
    <name evidence="3" type="ORF">SNAT2548_LOCUS13007</name>
</gene>
<dbReference type="EMBL" id="CAJNDS010001324">
    <property type="protein sequence ID" value="CAE7255449.1"/>
    <property type="molecule type" value="Genomic_DNA"/>
</dbReference>
<keyword evidence="2" id="KW-0812">Transmembrane</keyword>
<feature type="compositionally biased region" description="Polar residues" evidence="1">
    <location>
        <begin position="280"/>
        <end position="291"/>
    </location>
</feature>
<reference evidence="3" key="1">
    <citation type="submission" date="2021-02" db="EMBL/GenBank/DDBJ databases">
        <authorList>
            <person name="Dougan E. K."/>
            <person name="Rhodes N."/>
            <person name="Thang M."/>
            <person name="Chan C."/>
        </authorList>
    </citation>
    <scope>NUCLEOTIDE SEQUENCE</scope>
</reference>
<name>A0A812MBL7_9DINO</name>
<keyword evidence="2" id="KW-1133">Transmembrane helix</keyword>
<evidence type="ECO:0000313" key="4">
    <source>
        <dbReference type="Proteomes" id="UP000604046"/>
    </source>
</evidence>
<organism evidence="3 4">
    <name type="scientific">Symbiodinium natans</name>
    <dbReference type="NCBI Taxonomy" id="878477"/>
    <lineage>
        <taxon>Eukaryota</taxon>
        <taxon>Sar</taxon>
        <taxon>Alveolata</taxon>
        <taxon>Dinophyceae</taxon>
        <taxon>Suessiales</taxon>
        <taxon>Symbiodiniaceae</taxon>
        <taxon>Symbiodinium</taxon>
    </lineage>
</organism>
<comment type="caution">
    <text evidence="3">The sequence shown here is derived from an EMBL/GenBank/DDBJ whole genome shotgun (WGS) entry which is preliminary data.</text>
</comment>
<keyword evidence="4" id="KW-1185">Reference proteome</keyword>
<sequence length="448" mass="47374">MAVAAAVHRLALLDRRRVARSIAATLLLIAASIFLRLRRRLRGVNSLPRLLKIRGPPAHADGTASTAVAASACEAAARKEAVPPEVTSAVHNFAVFNVGENVSYPDGEQGKVVGVDADGDLQVVTRSGTPAAKSRSLWVLTEMAVEKSDGKVPASNLAVSVCGEVGFDADGDVIVLKQVGCFTAVAAVSESQGFLLNISVLGQSYGPCHGYRAWVKPMAVAAAVHRLALLDRHRVARSIAATLLLIAASIFLRLRRRLRGVNSLPRLLKIRGPPVHADGTASTGDAASTNDVAARKEATPPEVTSAVHNFAVFNVGENVSYPDGEQGEVVGIDADGDLQVVTRSGRQATWYGSRCSKALSKGNRVRYACGEVAELMGFDGDGDLIVQKSDGKVACWYLARTERLLSAGDRVTYVCGEVASVVGFDADGDVIVLKQNGRQATWFAHKCT</sequence>
<dbReference type="AlphaFoldDB" id="A0A812MBL7"/>
<evidence type="ECO:0000256" key="1">
    <source>
        <dbReference type="SAM" id="MobiDB-lite"/>
    </source>
</evidence>
<keyword evidence="2" id="KW-0472">Membrane</keyword>